<name>A0A6N2NJE4_SALVM</name>
<protein>
    <submittedName>
        <fullName evidence="2">Uncharacterized protein</fullName>
    </submittedName>
</protein>
<gene>
    <name evidence="2" type="ORF">SVIM_LOCUS468399</name>
</gene>
<evidence type="ECO:0000313" key="2">
    <source>
        <dbReference type="EMBL" id="VFU62120.1"/>
    </source>
</evidence>
<organism evidence="2">
    <name type="scientific">Salix viminalis</name>
    <name type="common">Common osier</name>
    <name type="synonym">Basket willow</name>
    <dbReference type="NCBI Taxonomy" id="40686"/>
    <lineage>
        <taxon>Eukaryota</taxon>
        <taxon>Viridiplantae</taxon>
        <taxon>Streptophyta</taxon>
        <taxon>Embryophyta</taxon>
        <taxon>Tracheophyta</taxon>
        <taxon>Spermatophyta</taxon>
        <taxon>Magnoliopsida</taxon>
        <taxon>eudicotyledons</taxon>
        <taxon>Gunneridae</taxon>
        <taxon>Pentapetalae</taxon>
        <taxon>rosids</taxon>
        <taxon>fabids</taxon>
        <taxon>Malpighiales</taxon>
        <taxon>Salicaceae</taxon>
        <taxon>Saliceae</taxon>
        <taxon>Salix</taxon>
    </lineage>
</organism>
<keyword evidence="1" id="KW-0812">Transmembrane</keyword>
<feature type="transmembrane region" description="Helical" evidence="1">
    <location>
        <begin position="66"/>
        <end position="85"/>
    </location>
</feature>
<reference evidence="2" key="1">
    <citation type="submission" date="2019-03" db="EMBL/GenBank/DDBJ databases">
        <authorList>
            <person name="Mank J."/>
            <person name="Almeida P."/>
        </authorList>
    </citation>
    <scope>NUCLEOTIDE SEQUENCE</scope>
    <source>
        <strain evidence="2">78183</strain>
    </source>
</reference>
<evidence type="ECO:0000256" key="1">
    <source>
        <dbReference type="SAM" id="Phobius"/>
    </source>
</evidence>
<dbReference type="EMBL" id="CAADRP010002151">
    <property type="protein sequence ID" value="VFU62120.1"/>
    <property type="molecule type" value="Genomic_DNA"/>
</dbReference>
<sequence length="91" mass="9869">MTPTSSLGSHGSTPGLKRASQNLANLNPAIWAESTFHHLTAPTRVTSPRCRAQLTVSQVNEDYIDVILFLCFRCGIAFSLCLALISHQITA</sequence>
<proteinExistence type="predicted"/>
<keyword evidence="1" id="KW-1133">Transmembrane helix</keyword>
<dbReference type="AlphaFoldDB" id="A0A6N2NJE4"/>
<keyword evidence="1" id="KW-0472">Membrane</keyword>
<accession>A0A6N2NJE4</accession>